<reference evidence="1 2" key="1">
    <citation type="journal article" date="2023" name="Microbiol. Resour. Announc.">
        <title>Complete Genome of 'Candidatus Phytoplasma rubi' RS, a Phytopathogenic Bacterium Associated with Rubus Stunt Disease.</title>
        <authorList>
            <person name="Duckeck D."/>
            <person name="Zubert C."/>
            <person name="Bohm J.W."/>
            <person name="Carminati G."/>
            <person name="Schneider B."/>
            <person name="Kube M."/>
        </authorList>
    </citation>
    <scope>NUCLEOTIDE SEQUENCE [LARGE SCALE GENOMIC DNA]</scope>
    <source>
        <strain evidence="1 2">RS</strain>
    </source>
</reference>
<organism evidence="1 2">
    <name type="scientific">Candidatus Phytoplasma rubi</name>
    <dbReference type="NCBI Taxonomy" id="399025"/>
    <lineage>
        <taxon>Bacteria</taxon>
        <taxon>Bacillati</taxon>
        <taxon>Mycoplasmatota</taxon>
        <taxon>Mollicutes</taxon>
        <taxon>Acholeplasmatales</taxon>
        <taxon>Acholeplasmataceae</taxon>
        <taxon>Candidatus Phytoplasma</taxon>
        <taxon>16SrV (Elm yellows group)</taxon>
    </lineage>
</organism>
<dbReference type="EMBL" id="CP114006">
    <property type="protein sequence ID" value="WAN63041.1"/>
    <property type="molecule type" value="Genomic_DNA"/>
</dbReference>
<evidence type="ECO:0000313" key="2">
    <source>
        <dbReference type="Proteomes" id="UP001164727"/>
    </source>
</evidence>
<accession>A0ABY7BT52</accession>
<name>A0ABY7BT52_9MOLU</name>
<dbReference type="Proteomes" id="UP001164727">
    <property type="component" value="Chromosome"/>
</dbReference>
<gene>
    <name evidence="1" type="ORF">RS022_00300</name>
</gene>
<sequence length="40" mass="4425">MESGIFPLTQLSFTGVTVTLCTLYGTLNFRPSSWSNVKDL</sequence>
<keyword evidence="2" id="KW-1185">Reference proteome</keyword>
<evidence type="ECO:0000313" key="1">
    <source>
        <dbReference type="EMBL" id="WAN63041.1"/>
    </source>
</evidence>
<protein>
    <submittedName>
        <fullName evidence="1">Uncharacterized protein</fullName>
    </submittedName>
</protein>
<proteinExistence type="predicted"/>